<protein>
    <recommendedName>
        <fullName evidence="6">Radical SAM core domain-containing protein</fullName>
    </recommendedName>
</protein>
<dbReference type="InterPro" id="IPR013785">
    <property type="entry name" value="Aldolase_TIM"/>
</dbReference>
<dbReference type="SUPFAM" id="SSF102114">
    <property type="entry name" value="Radical SAM enzymes"/>
    <property type="match status" value="1"/>
</dbReference>
<dbReference type="InterPro" id="IPR058240">
    <property type="entry name" value="rSAM_sf"/>
</dbReference>
<dbReference type="GO" id="GO:0051536">
    <property type="term" value="F:iron-sulfur cluster binding"/>
    <property type="evidence" value="ECO:0007669"/>
    <property type="project" value="UniProtKB-KW"/>
</dbReference>
<reference evidence="7 8" key="1">
    <citation type="journal article" date="2016" name="Nat. Commun.">
        <title>Thousands of microbial genomes shed light on interconnected biogeochemical processes in an aquifer system.</title>
        <authorList>
            <person name="Anantharaman K."/>
            <person name="Brown C.T."/>
            <person name="Hug L.A."/>
            <person name="Sharon I."/>
            <person name="Castelle C.J."/>
            <person name="Probst A.J."/>
            <person name="Thomas B.C."/>
            <person name="Singh A."/>
            <person name="Wilkins M.J."/>
            <person name="Karaoz U."/>
            <person name="Brodie E.L."/>
            <person name="Williams K.H."/>
            <person name="Hubbard S.S."/>
            <person name="Banfield J.F."/>
        </authorList>
    </citation>
    <scope>NUCLEOTIDE SEQUENCE [LARGE SCALE GENOMIC DNA]</scope>
</reference>
<organism evidence="7 8">
    <name type="scientific">Candidatus Roizmanbacteria bacterium RIFOXYD1_FULL_38_12</name>
    <dbReference type="NCBI Taxonomy" id="1802093"/>
    <lineage>
        <taxon>Bacteria</taxon>
        <taxon>Candidatus Roizmaniibacteriota</taxon>
    </lineage>
</organism>
<dbReference type="InterPro" id="IPR007197">
    <property type="entry name" value="rSAM"/>
</dbReference>
<evidence type="ECO:0000313" key="7">
    <source>
        <dbReference type="EMBL" id="OGK73888.1"/>
    </source>
</evidence>
<dbReference type="CDD" id="cd01335">
    <property type="entry name" value="Radical_SAM"/>
    <property type="match status" value="1"/>
</dbReference>
<dbReference type="Pfam" id="PF04055">
    <property type="entry name" value="Radical_SAM"/>
    <property type="match status" value="1"/>
</dbReference>
<dbReference type="Proteomes" id="UP000177050">
    <property type="component" value="Unassembled WGS sequence"/>
</dbReference>
<evidence type="ECO:0000259" key="6">
    <source>
        <dbReference type="PROSITE" id="PS51918"/>
    </source>
</evidence>
<gene>
    <name evidence="7" type="ORF">A3K52_03870</name>
</gene>
<dbReference type="GO" id="GO:0006777">
    <property type="term" value="P:Mo-molybdopterin cofactor biosynthetic process"/>
    <property type="evidence" value="ECO:0007669"/>
    <property type="project" value="UniProtKB-KW"/>
</dbReference>
<sequence length="301" mass="33638">MPTHEVLETVQAAVELGIDTVHLIGGEPSKRKDIVELVAGMKKVGIQTIEMTTNGVPFYRLAEPLAKAGLTGVNVSLDTFDPEKFKELTGRRALPLTLEAIRKAKELFKKVAINMVVMRRNFDEIRDFVEFSRTTGIMVRFCELTPHGPFMETNPEFFDDNHVPKEEIMEALKAIAPLENASKQDIDTQNAHSEYYTLGGGFNGMKMGVITQYSNGWPCPGPECTRLRIGPTSANSCVVFPDHNLMGLSLAEKRAVLQELIEERRGQMKEGFPKQHDPTDSYPLYRFGLRKSVDNIPVTPA</sequence>
<dbReference type="PROSITE" id="PS51918">
    <property type="entry name" value="RADICAL_SAM"/>
    <property type="match status" value="1"/>
</dbReference>
<evidence type="ECO:0000256" key="4">
    <source>
        <dbReference type="ARBA" id="ARBA00023014"/>
    </source>
</evidence>
<keyword evidence="3" id="KW-0408">Iron</keyword>
<keyword evidence="1" id="KW-0949">S-adenosyl-L-methionine</keyword>
<dbReference type="InterPro" id="IPR050105">
    <property type="entry name" value="MoCo_biosynth_MoaA/MoaC"/>
</dbReference>
<evidence type="ECO:0000256" key="5">
    <source>
        <dbReference type="ARBA" id="ARBA00023150"/>
    </source>
</evidence>
<dbReference type="PANTHER" id="PTHR22960:SF0">
    <property type="entry name" value="MOLYBDENUM COFACTOR BIOSYNTHESIS PROTEIN 1"/>
    <property type="match status" value="1"/>
</dbReference>
<dbReference type="AlphaFoldDB" id="A0A1F7L1A0"/>
<evidence type="ECO:0000256" key="3">
    <source>
        <dbReference type="ARBA" id="ARBA00023004"/>
    </source>
</evidence>
<evidence type="ECO:0000256" key="2">
    <source>
        <dbReference type="ARBA" id="ARBA00022723"/>
    </source>
</evidence>
<dbReference type="GO" id="GO:0046872">
    <property type="term" value="F:metal ion binding"/>
    <property type="evidence" value="ECO:0007669"/>
    <property type="project" value="UniProtKB-KW"/>
</dbReference>
<evidence type="ECO:0000256" key="1">
    <source>
        <dbReference type="ARBA" id="ARBA00022691"/>
    </source>
</evidence>
<dbReference type="GO" id="GO:0061799">
    <property type="term" value="F:cyclic pyranopterin monophosphate synthase activity"/>
    <property type="evidence" value="ECO:0007669"/>
    <property type="project" value="TreeGrafter"/>
</dbReference>
<keyword evidence="4" id="KW-0411">Iron-sulfur</keyword>
<keyword evidence="2" id="KW-0479">Metal-binding</keyword>
<dbReference type="EMBL" id="MGBR01000001">
    <property type="protein sequence ID" value="OGK73888.1"/>
    <property type="molecule type" value="Genomic_DNA"/>
</dbReference>
<feature type="domain" description="Radical SAM core" evidence="6">
    <location>
        <begin position="1"/>
        <end position="178"/>
    </location>
</feature>
<accession>A0A1F7L1A0</accession>
<name>A0A1F7L1A0_9BACT</name>
<keyword evidence="5" id="KW-0501">Molybdenum cofactor biosynthesis</keyword>
<evidence type="ECO:0000313" key="8">
    <source>
        <dbReference type="Proteomes" id="UP000177050"/>
    </source>
</evidence>
<proteinExistence type="predicted"/>
<dbReference type="Gene3D" id="3.20.20.70">
    <property type="entry name" value="Aldolase class I"/>
    <property type="match status" value="1"/>
</dbReference>
<comment type="caution">
    <text evidence="7">The sequence shown here is derived from an EMBL/GenBank/DDBJ whole genome shotgun (WGS) entry which is preliminary data.</text>
</comment>
<dbReference type="GO" id="GO:0061798">
    <property type="term" value="F:GTP 3',8'-cyclase activity"/>
    <property type="evidence" value="ECO:0007669"/>
    <property type="project" value="TreeGrafter"/>
</dbReference>
<dbReference type="PANTHER" id="PTHR22960">
    <property type="entry name" value="MOLYBDOPTERIN COFACTOR SYNTHESIS PROTEIN A"/>
    <property type="match status" value="1"/>
</dbReference>